<dbReference type="RefSeq" id="WP_010856200.1">
    <property type="nucleotide sequence ID" value="NZ_AQHR01000107.1"/>
</dbReference>
<reference evidence="2 3" key="1">
    <citation type="submission" date="2013-02" db="EMBL/GenBank/DDBJ databases">
        <title>A novel strain isolated from Lonar lake, Maharashtra, India.</title>
        <authorList>
            <person name="Singh A."/>
        </authorList>
    </citation>
    <scope>NUCLEOTIDE SEQUENCE [LARGE SCALE GENOMIC DNA]</scope>
    <source>
        <strain evidence="2 3">AK24</strain>
    </source>
</reference>
<evidence type="ECO:0000313" key="3">
    <source>
        <dbReference type="Proteomes" id="UP000013909"/>
    </source>
</evidence>
<keyword evidence="3" id="KW-1185">Reference proteome</keyword>
<dbReference type="EMBL" id="AQHR01000107">
    <property type="protein sequence ID" value="EON75369.1"/>
    <property type="molecule type" value="Genomic_DNA"/>
</dbReference>
<name>R7ZMX3_9BACT</name>
<organism evidence="2 3">
    <name type="scientific">Lunatimonas lonarensis</name>
    <dbReference type="NCBI Taxonomy" id="1232681"/>
    <lineage>
        <taxon>Bacteria</taxon>
        <taxon>Pseudomonadati</taxon>
        <taxon>Bacteroidota</taxon>
        <taxon>Cytophagia</taxon>
        <taxon>Cytophagales</taxon>
        <taxon>Cyclobacteriaceae</taxon>
    </lineage>
</organism>
<proteinExistence type="predicted"/>
<sequence length="176" mass="19864">MIQNKSTPATLEVWQRGPIEGVPSLLQPVAHALLQTVDDVARFLHGFEVEKLWIRPAGMASVGFHLQHMAGVVDRLFTYADGQPLNGDQLAFLKQEGIPRPGLETVEDHIRYLERQIGYAIDRLRTTDHTTLTETRLLGRQKIPTTQLGLLFHAAEHLQRHVGQLLVTVKWVQLVN</sequence>
<evidence type="ECO:0000313" key="2">
    <source>
        <dbReference type="EMBL" id="EON75369.1"/>
    </source>
</evidence>
<dbReference type="Gene3D" id="1.20.120.450">
    <property type="entry name" value="dinb family like domain"/>
    <property type="match status" value="1"/>
</dbReference>
<dbReference type="Proteomes" id="UP000013909">
    <property type="component" value="Unassembled WGS sequence"/>
</dbReference>
<dbReference type="AlphaFoldDB" id="R7ZMX3"/>
<dbReference type="Pfam" id="PF12867">
    <property type="entry name" value="DinB_2"/>
    <property type="match status" value="1"/>
</dbReference>
<comment type="caution">
    <text evidence="2">The sequence shown here is derived from an EMBL/GenBank/DDBJ whole genome shotgun (WGS) entry which is preliminary data.</text>
</comment>
<dbReference type="STRING" id="1232681.ADIS_4073"/>
<dbReference type="PATRIC" id="fig|1288963.3.peg.4067"/>
<protein>
    <recommendedName>
        <fullName evidence="1">DinB-like domain-containing protein</fullName>
    </recommendedName>
</protein>
<dbReference type="OrthoDB" id="1439983at2"/>
<dbReference type="InterPro" id="IPR034660">
    <property type="entry name" value="DinB/YfiT-like"/>
</dbReference>
<feature type="domain" description="DinB-like" evidence="1">
    <location>
        <begin position="35"/>
        <end position="165"/>
    </location>
</feature>
<dbReference type="InterPro" id="IPR024775">
    <property type="entry name" value="DinB-like"/>
</dbReference>
<dbReference type="SUPFAM" id="SSF109854">
    <property type="entry name" value="DinB/YfiT-like putative metalloenzymes"/>
    <property type="match status" value="1"/>
</dbReference>
<accession>R7ZMX3</accession>
<gene>
    <name evidence="2" type="ORF">ADIS_4073</name>
</gene>
<evidence type="ECO:0000259" key="1">
    <source>
        <dbReference type="Pfam" id="PF12867"/>
    </source>
</evidence>